<dbReference type="AlphaFoldDB" id="A0A401RLQ4"/>
<dbReference type="EMBL" id="BEZZ01004759">
    <property type="protein sequence ID" value="GCC19092.1"/>
    <property type="molecule type" value="Genomic_DNA"/>
</dbReference>
<feature type="non-terminal residue" evidence="2">
    <location>
        <position position="1"/>
    </location>
</feature>
<organism evidence="2 3">
    <name type="scientific">Chiloscyllium punctatum</name>
    <name type="common">Brownbanded bambooshark</name>
    <name type="synonym">Hemiscyllium punctatum</name>
    <dbReference type="NCBI Taxonomy" id="137246"/>
    <lineage>
        <taxon>Eukaryota</taxon>
        <taxon>Metazoa</taxon>
        <taxon>Chordata</taxon>
        <taxon>Craniata</taxon>
        <taxon>Vertebrata</taxon>
        <taxon>Chondrichthyes</taxon>
        <taxon>Elasmobranchii</taxon>
        <taxon>Galeomorphii</taxon>
        <taxon>Galeoidea</taxon>
        <taxon>Orectolobiformes</taxon>
        <taxon>Hemiscylliidae</taxon>
        <taxon>Chiloscyllium</taxon>
    </lineage>
</organism>
<dbReference type="STRING" id="137246.A0A401RLQ4"/>
<evidence type="ECO:0000256" key="1">
    <source>
        <dbReference type="SAM" id="MobiDB-lite"/>
    </source>
</evidence>
<accession>A0A401RLQ4</accession>
<feature type="non-terminal residue" evidence="2">
    <location>
        <position position="370"/>
    </location>
</feature>
<feature type="compositionally biased region" description="Basic residues" evidence="1">
    <location>
        <begin position="124"/>
        <end position="135"/>
    </location>
</feature>
<comment type="caution">
    <text evidence="2">The sequence shown here is derived from an EMBL/GenBank/DDBJ whole genome shotgun (WGS) entry which is preliminary data.</text>
</comment>
<keyword evidence="3" id="KW-1185">Reference proteome</keyword>
<reference evidence="2 3" key="1">
    <citation type="journal article" date="2018" name="Nat. Ecol. Evol.">
        <title>Shark genomes provide insights into elasmobranch evolution and the origin of vertebrates.</title>
        <authorList>
            <person name="Hara Y"/>
            <person name="Yamaguchi K"/>
            <person name="Onimaru K"/>
            <person name="Kadota M"/>
            <person name="Koyanagi M"/>
            <person name="Keeley SD"/>
            <person name="Tatsumi K"/>
            <person name="Tanaka K"/>
            <person name="Motone F"/>
            <person name="Kageyama Y"/>
            <person name="Nozu R"/>
            <person name="Adachi N"/>
            <person name="Nishimura O"/>
            <person name="Nakagawa R"/>
            <person name="Tanegashima C"/>
            <person name="Kiyatake I"/>
            <person name="Matsumoto R"/>
            <person name="Murakumo K"/>
            <person name="Nishida K"/>
            <person name="Terakita A"/>
            <person name="Kuratani S"/>
            <person name="Sato K"/>
            <person name="Hyodo S Kuraku.S."/>
        </authorList>
    </citation>
    <scope>NUCLEOTIDE SEQUENCE [LARGE SCALE GENOMIC DNA]</scope>
</reference>
<gene>
    <name evidence="2" type="ORF">chiPu_0021767</name>
</gene>
<name>A0A401RLQ4_CHIPU</name>
<evidence type="ECO:0000313" key="3">
    <source>
        <dbReference type="Proteomes" id="UP000287033"/>
    </source>
</evidence>
<dbReference type="Proteomes" id="UP000287033">
    <property type="component" value="Unassembled WGS sequence"/>
</dbReference>
<dbReference type="OrthoDB" id="5986589at2759"/>
<proteinExistence type="predicted"/>
<evidence type="ECO:0000313" key="2">
    <source>
        <dbReference type="EMBL" id="GCC19092.1"/>
    </source>
</evidence>
<sequence length="370" mass="42898">TIDGRDPSKRASSWALSIRQRLCSRIQGNKKPDGTDIDLLVAELINAFITVVQTNRRSSWHYLYEVLHLTAPYRDYLRGKPQLLRHLESIYYHYQMNRSKLTDINILGAMAKAFPGDPSPLYEKKRKPGRGRRVVPTHLPPLPDELVAPTQIPHRATRHSTYTLAQSLQDLEGQKLLSFGDLHESVAVIGASAAQIEAAWQTKLGLMSKAFKVNLTGDYGPHLTQTHTEKTERPYDLIVVPKHKLNPEHYIFSTFGVLAISPGLGTEVMSLADWQREAMLWCALTHIPFFRNYLLQKTFTSWYREVRRLWMLRHRKLLLIQELRRVHWLPLDVTEPYTLDEFLQHHSHRTIEACNSLKKFFNYCNIILQM</sequence>
<feature type="region of interest" description="Disordered" evidence="1">
    <location>
        <begin position="119"/>
        <end position="140"/>
    </location>
</feature>
<protein>
    <submittedName>
        <fullName evidence="2">Uncharacterized protein</fullName>
    </submittedName>
</protein>
<dbReference type="OMA" id="HRTIEAC"/>